<sequence length="363" mass="40586">MRYTQPYLESLRQIGDPAADSLIEQLANNGDLARVSQVLRQITKNDQPLPRDLPPVLFDWLEHHCSPSGSIDWQRINNGAAFFARYGMAITVVLSTAALVGCYAAQKGVKVLTQTQRLQAEPYRRVTESGHFVMTVLQPQALQNNGAGLQVIQKVRLMHAAVRYQIAHAGQWQSAELGVPICQEDMLGTLMVFSYGVIWGLEQLGYRIAAQAAENFLYTWCVIGELIGVDPASLPRSMAEAEDLAYSISNRQHGPSDEGRELTQALLAMHTGLLPGRFFDGMVPALIHHLAGDEVARWMGVPQTRWKYAVRYLKTLNSAMRSITQRFPAIDEQFDRLTFLLLQRWTGAIHRGELSETLSERVA</sequence>
<accession>A9B6W8</accession>
<gene>
    <name evidence="2" type="ordered locus">Haur_3199</name>
</gene>
<evidence type="ECO:0000313" key="2">
    <source>
        <dbReference type="EMBL" id="ABX05836.1"/>
    </source>
</evidence>
<dbReference type="BioCyc" id="HAUR316274:GHYA-3234-MONOMER"/>
<evidence type="ECO:0000313" key="3">
    <source>
        <dbReference type="Proteomes" id="UP000000787"/>
    </source>
</evidence>
<name>A9B6W8_HERA2</name>
<organism evidence="2 3">
    <name type="scientific">Herpetosiphon aurantiacus (strain ATCC 23779 / DSM 785 / 114-95)</name>
    <dbReference type="NCBI Taxonomy" id="316274"/>
    <lineage>
        <taxon>Bacteria</taxon>
        <taxon>Bacillati</taxon>
        <taxon>Chloroflexota</taxon>
        <taxon>Chloroflexia</taxon>
        <taxon>Herpetosiphonales</taxon>
        <taxon>Herpetosiphonaceae</taxon>
        <taxon>Herpetosiphon</taxon>
    </lineage>
</organism>
<dbReference type="EMBL" id="CP000875">
    <property type="protein sequence ID" value="ABX05836.1"/>
    <property type="molecule type" value="Genomic_DNA"/>
</dbReference>
<dbReference type="Pfam" id="PF09995">
    <property type="entry name" value="MPAB_Lcp_cat"/>
    <property type="match status" value="1"/>
</dbReference>
<dbReference type="STRING" id="316274.Haur_3199"/>
<dbReference type="HOGENOM" id="CLU_049598_1_0_0"/>
<feature type="domain" description="ER-bound oxygenase mpaB/mpaB'/Rubber oxygenase catalytic" evidence="1">
    <location>
        <begin position="75"/>
        <end position="307"/>
    </location>
</feature>
<dbReference type="PANTHER" id="PTHR37539">
    <property type="entry name" value="SECRETED PROTEIN-RELATED"/>
    <property type="match status" value="1"/>
</dbReference>
<dbReference type="GO" id="GO:0016491">
    <property type="term" value="F:oxidoreductase activity"/>
    <property type="evidence" value="ECO:0007669"/>
    <property type="project" value="InterPro"/>
</dbReference>
<dbReference type="InterPro" id="IPR018713">
    <property type="entry name" value="MPAB/Lcp_cat_dom"/>
</dbReference>
<proteinExistence type="predicted"/>
<dbReference type="eggNOG" id="ENOG502ZETH">
    <property type="taxonomic scope" value="Bacteria"/>
</dbReference>
<keyword evidence="3" id="KW-1185">Reference proteome</keyword>
<reference evidence="2 3" key="1">
    <citation type="journal article" date="2011" name="Stand. Genomic Sci.">
        <title>Complete genome sequence of the filamentous gliding predatory bacterium Herpetosiphon aurantiacus type strain (114-95(T)).</title>
        <authorList>
            <person name="Kiss H."/>
            <person name="Nett M."/>
            <person name="Domin N."/>
            <person name="Martin K."/>
            <person name="Maresca J.A."/>
            <person name="Copeland A."/>
            <person name="Lapidus A."/>
            <person name="Lucas S."/>
            <person name="Berry K.W."/>
            <person name="Glavina Del Rio T."/>
            <person name="Dalin E."/>
            <person name="Tice H."/>
            <person name="Pitluck S."/>
            <person name="Richardson P."/>
            <person name="Bruce D."/>
            <person name="Goodwin L."/>
            <person name="Han C."/>
            <person name="Detter J.C."/>
            <person name="Schmutz J."/>
            <person name="Brettin T."/>
            <person name="Land M."/>
            <person name="Hauser L."/>
            <person name="Kyrpides N.C."/>
            <person name="Ivanova N."/>
            <person name="Goker M."/>
            <person name="Woyke T."/>
            <person name="Klenk H.P."/>
            <person name="Bryant D.A."/>
        </authorList>
    </citation>
    <scope>NUCLEOTIDE SEQUENCE [LARGE SCALE GENOMIC DNA]</scope>
    <source>
        <strain evidence="3">ATCC 23779 / DSM 785 / 114-95</strain>
    </source>
</reference>
<evidence type="ECO:0000259" key="1">
    <source>
        <dbReference type="Pfam" id="PF09995"/>
    </source>
</evidence>
<dbReference type="InParanoid" id="A9B6W8"/>
<dbReference type="PANTHER" id="PTHR37539:SF1">
    <property type="entry name" value="ER-BOUND OXYGENASE MPAB_MPAB'_RUBBER OXYGENASE CATALYTIC DOMAIN-CONTAINING PROTEIN"/>
    <property type="match status" value="1"/>
</dbReference>
<dbReference type="Proteomes" id="UP000000787">
    <property type="component" value="Chromosome"/>
</dbReference>
<dbReference type="InterPro" id="IPR037473">
    <property type="entry name" value="Lcp-like"/>
</dbReference>
<protein>
    <recommendedName>
        <fullName evidence="1">ER-bound oxygenase mpaB/mpaB'/Rubber oxygenase catalytic domain-containing protein</fullName>
    </recommendedName>
</protein>
<dbReference type="AlphaFoldDB" id="A9B6W8"/>
<dbReference type="KEGG" id="hau:Haur_3199"/>